<keyword evidence="2" id="KW-0813">Transport</keyword>
<feature type="chain" id="PRO_5047099423" evidence="5">
    <location>
        <begin position="28"/>
        <end position="427"/>
    </location>
</feature>
<evidence type="ECO:0000256" key="4">
    <source>
        <dbReference type="SAM" id="MobiDB-lite"/>
    </source>
</evidence>
<dbReference type="PROSITE" id="PS51257">
    <property type="entry name" value="PROKAR_LIPOPROTEIN"/>
    <property type="match status" value="1"/>
</dbReference>
<keyword evidence="7" id="KW-1185">Reference proteome</keyword>
<feature type="region of interest" description="Disordered" evidence="4">
    <location>
        <begin position="25"/>
        <end position="47"/>
    </location>
</feature>
<evidence type="ECO:0000256" key="5">
    <source>
        <dbReference type="SAM" id="SignalP"/>
    </source>
</evidence>
<dbReference type="PANTHER" id="PTHR30061:SF50">
    <property type="entry name" value="MALTOSE_MALTODEXTRIN-BINDING PERIPLASMIC PROTEIN"/>
    <property type="match status" value="1"/>
</dbReference>
<feature type="compositionally biased region" description="Low complexity" evidence="4">
    <location>
        <begin position="25"/>
        <end position="40"/>
    </location>
</feature>
<evidence type="ECO:0000256" key="1">
    <source>
        <dbReference type="ARBA" id="ARBA00008520"/>
    </source>
</evidence>
<proteinExistence type="inferred from homology"/>
<dbReference type="EMBL" id="JAUHQA010000001">
    <property type="protein sequence ID" value="MDN4479674.1"/>
    <property type="molecule type" value="Genomic_DNA"/>
</dbReference>
<dbReference type="Gene3D" id="3.40.190.10">
    <property type="entry name" value="Periplasmic binding protein-like II"/>
    <property type="match status" value="2"/>
</dbReference>
<dbReference type="RefSeq" id="WP_301140857.1">
    <property type="nucleotide sequence ID" value="NZ_JAUHQA010000001.1"/>
</dbReference>
<protein>
    <submittedName>
        <fullName evidence="6">ABC transporter substrate-binding protein</fullName>
    </submittedName>
</protein>
<evidence type="ECO:0000256" key="3">
    <source>
        <dbReference type="ARBA" id="ARBA00022729"/>
    </source>
</evidence>
<dbReference type="PANTHER" id="PTHR30061">
    <property type="entry name" value="MALTOSE-BINDING PERIPLASMIC PROTEIN"/>
    <property type="match status" value="1"/>
</dbReference>
<comment type="similarity">
    <text evidence="1">Belongs to the bacterial solute-binding protein 1 family.</text>
</comment>
<comment type="caution">
    <text evidence="6">The sequence shown here is derived from an EMBL/GenBank/DDBJ whole genome shotgun (WGS) entry which is preliminary data.</text>
</comment>
<accession>A0ABT8GEI4</accession>
<feature type="signal peptide" evidence="5">
    <location>
        <begin position="1"/>
        <end position="27"/>
    </location>
</feature>
<dbReference type="Proteomes" id="UP001172708">
    <property type="component" value="Unassembled WGS sequence"/>
</dbReference>
<evidence type="ECO:0000313" key="7">
    <source>
        <dbReference type="Proteomes" id="UP001172708"/>
    </source>
</evidence>
<gene>
    <name evidence="6" type="ORF">QQX02_01875</name>
</gene>
<keyword evidence="3 5" id="KW-0732">Signal</keyword>
<dbReference type="SUPFAM" id="SSF53850">
    <property type="entry name" value="Periplasmic binding protein-like II"/>
    <property type="match status" value="1"/>
</dbReference>
<evidence type="ECO:0000256" key="2">
    <source>
        <dbReference type="ARBA" id="ARBA00022448"/>
    </source>
</evidence>
<dbReference type="Pfam" id="PF01547">
    <property type="entry name" value="SBP_bac_1"/>
    <property type="match status" value="1"/>
</dbReference>
<organism evidence="6 7">
    <name type="scientific">Demequina muriae</name>
    <dbReference type="NCBI Taxonomy" id="3051664"/>
    <lineage>
        <taxon>Bacteria</taxon>
        <taxon>Bacillati</taxon>
        <taxon>Actinomycetota</taxon>
        <taxon>Actinomycetes</taxon>
        <taxon>Micrococcales</taxon>
        <taxon>Demequinaceae</taxon>
        <taxon>Demequina</taxon>
    </lineage>
</organism>
<evidence type="ECO:0000313" key="6">
    <source>
        <dbReference type="EMBL" id="MDN4479674.1"/>
    </source>
</evidence>
<name>A0ABT8GEI4_9MICO</name>
<sequence>MRRTQRIAMVAAGTAAVLALASCSSDASGDADPSDGSPAAEDAEGVGPITFASGKDLTGAMPQLIEMWNEMHPEQEVTFLELSASPDDQRTSFVQDFQAQSGNYDVVWGDVVWTSEFAARGWLEPLDAEAVAGDDILPAAIESATYDGQVWAAPFMTNAALLFYRSDLIDTPPTTWAELREDCAIAEENDMQCYAGQFAQYEGLTVNAAEAITSAGGSFLSEDGTSVAVDSPEAREGLQNLVDMFDEGQIDPAAITFQEQESANAFLDGSTLFLRNWPYVYTAASEEGSEIAGKFDMTVLPGIDGPGSSSLGGINLGVSAFSENKQTAKDWVEWMQSDEAQRVLVSVMNQASVRTDLYTDPEMVEVSPYLPNLQESLMNAVPRPRTPNYNAVSLAIQQNAYAALQGDVSVDEAITNMAADLELAIAE</sequence>
<reference evidence="6" key="1">
    <citation type="submission" date="2023-06" db="EMBL/GenBank/DDBJ databases">
        <title>Egi l300058.</title>
        <authorList>
            <person name="Gao L."/>
            <person name="Fang B.-Z."/>
            <person name="Li W.-J."/>
        </authorList>
    </citation>
    <scope>NUCLEOTIDE SEQUENCE</scope>
    <source>
        <strain evidence="6">EGI L300058</strain>
    </source>
</reference>
<dbReference type="InterPro" id="IPR006059">
    <property type="entry name" value="SBP"/>
</dbReference>
<dbReference type="CDD" id="cd14750">
    <property type="entry name" value="PBP2_TMBP"/>
    <property type="match status" value="1"/>
</dbReference>